<organism evidence="2 3">
    <name type="scientific">Alkalimonas collagenimarina</name>
    <dbReference type="NCBI Taxonomy" id="400390"/>
    <lineage>
        <taxon>Bacteria</taxon>
        <taxon>Pseudomonadati</taxon>
        <taxon>Pseudomonadota</taxon>
        <taxon>Gammaproteobacteria</taxon>
        <taxon>Alkalimonas</taxon>
    </lineage>
</organism>
<accession>A0ABT9H2P3</accession>
<reference evidence="2 3" key="1">
    <citation type="submission" date="2023-08" db="EMBL/GenBank/DDBJ databases">
        <authorList>
            <person name="Joshi A."/>
            <person name="Thite S."/>
        </authorList>
    </citation>
    <scope>NUCLEOTIDE SEQUENCE [LARGE SCALE GENOMIC DNA]</scope>
    <source>
        <strain evidence="2 3">AC40</strain>
    </source>
</reference>
<dbReference type="InterPro" id="IPR014506">
    <property type="entry name" value="UCP020479_CheW"/>
</dbReference>
<dbReference type="RefSeq" id="WP_305894819.1">
    <property type="nucleotide sequence ID" value="NZ_JAUZVZ010000027.1"/>
</dbReference>
<dbReference type="InterPro" id="IPR036061">
    <property type="entry name" value="CheW-like_dom_sf"/>
</dbReference>
<evidence type="ECO:0000259" key="1">
    <source>
        <dbReference type="PROSITE" id="PS50851"/>
    </source>
</evidence>
<proteinExistence type="predicted"/>
<comment type="caution">
    <text evidence="2">The sequence shown here is derived from an EMBL/GenBank/DDBJ whole genome shotgun (WGS) entry which is preliminary data.</text>
</comment>
<dbReference type="SMART" id="SM00260">
    <property type="entry name" value="CheW"/>
    <property type="match status" value="1"/>
</dbReference>
<dbReference type="Pfam" id="PF01584">
    <property type="entry name" value="CheW"/>
    <property type="match status" value="1"/>
</dbReference>
<evidence type="ECO:0000313" key="2">
    <source>
        <dbReference type="EMBL" id="MDP4537562.1"/>
    </source>
</evidence>
<dbReference type="EMBL" id="JAUZVZ010000027">
    <property type="protein sequence ID" value="MDP4537562.1"/>
    <property type="molecule type" value="Genomic_DNA"/>
</dbReference>
<name>A0ABT9H2P3_9GAMM</name>
<gene>
    <name evidence="2" type="ORF">Q3O60_15340</name>
</gene>
<dbReference type="SUPFAM" id="SSF50341">
    <property type="entry name" value="CheW-like"/>
    <property type="match status" value="1"/>
</dbReference>
<dbReference type="PIRSF" id="PIRSF020479">
    <property type="entry name" value="UCP020479_CheW"/>
    <property type="match status" value="1"/>
</dbReference>
<dbReference type="Proteomes" id="UP001231616">
    <property type="component" value="Unassembled WGS sequence"/>
</dbReference>
<dbReference type="InterPro" id="IPR002545">
    <property type="entry name" value="CheW-lke_dom"/>
</dbReference>
<keyword evidence="3" id="KW-1185">Reference proteome</keyword>
<evidence type="ECO:0000313" key="3">
    <source>
        <dbReference type="Proteomes" id="UP001231616"/>
    </source>
</evidence>
<dbReference type="Gene3D" id="2.40.50.180">
    <property type="entry name" value="CheA-289, Domain 4"/>
    <property type="match status" value="1"/>
</dbReference>
<protein>
    <submittedName>
        <fullName evidence="2">Chemotaxis protein CheW</fullName>
    </submittedName>
</protein>
<dbReference type="Gene3D" id="2.30.30.40">
    <property type="entry name" value="SH3 Domains"/>
    <property type="match status" value="1"/>
</dbReference>
<dbReference type="PROSITE" id="PS50851">
    <property type="entry name" value="CHEW"/>
    <property type="match status" value="1"/>
</dbReference>
<feature type="domain" description="CheW-like" evidence="1">
    <location>
        <begin position="139"/>
        <end position="277"/>
    </location>
</feature>
<sequence>MSDRYASQKVMQHYLKALLTDDEAEQQQVAEELASQKKLESLLAQVTKPKVQQSTQTQVDTPVAQVDTPVAQVDHAARLQQAVELKQQGELKQEIQERARSAVRLEAPQIEQDVIVSRKSTRGFSAQDVSTEKEYRQGDFQALLFDVAGLTVALPLKALGGIHKLLPVNKIPRKPDWFKGVMLQREQKINVVDTARWVMPEKFDQQQAELHDYQYVIMLSNSAWGLACDKLINTMTLKQDEVKWREAAGKRPWLAGLIKQHMCALLDVDALIQLLEQGQNSSE</sequence>